<accession>A0A0K2UZE5</accession>
<dbReference type="EMBL" id="HACA01026069">
    <property type="protein sequence ID" value="CDW43430.1"/>
    <property type="molecule type" value="Transcribed_RNA"/>
</dbReference>
<keyword evidence="1" id="KW-1133">Transmembrane helix</keyword>
<name>A0A0K2UZE5_LEPSM</name>
<reference evidence="2" key="1">
    <citation type="submission" date="2014-05" db="EMBL/GenBank/DDBJ databases">
        <authorList>
            <person name="Chronopoulou M."/>
        </authorList>
    </citation>
    <scope>NUCLEOTIDE SEQUENCE</scope>
    <source>
        <tissue evidence="2">Whole organism</tissue>
    </source>
</reference>
<evidence type="ECO:0000256" key="1">
    <source>
        <dbReference type="SAM" id="Phobius"/>
    </source>
</evidence>
<evidence type="ECO:0000313" key="2">
    <source>
        <dbReference type="EMBL" id="CDW43430.1"/>
    </source>
</evidence>
<proteinExistence type="predicted"/>
<keyword evidence="1" id="KW-0812">Transmembrane</keyword>
<keyword evidence="1" id="KW-0472">Membrane</keyword>
<sequence length="99" mass="11496">VIDSIGERPFLIRLIRVFLPVYSSLLLFLLLLEEVVQIQIVLCRVGSILLLLRLCRLLTRRLFRRSFYGAIQIEGSLLFFLLFLCGWIKDLKSSSTLKP</sequence>
<feature type="transmembrane region" description="Helical" evidence="1">
    <location>
        <begin position="14"/>
        <end position="32"/>
    </location>
</feature>
<protein>
    <submittedName>
        <fullName evidence="2">Uncharacterized protein</fullName>
    </submittedName>
</protein>
<feature type="transmembrane region" description="Helical" evidence="1">
    <location>
        <begin position="67"/>
        <end position="89"/>
    </location>
</feature>
<dbReference type="AlphaFoldDB" id="A0A0K2UZE5"/>
<organism evidence="2">
    <name type="scientific">Lepeophtheirus salmonis</name>
    <name type="common">Salmon louse</name>
    <name type="synonym">Caligus salmonis</name>
    <dbReference type="NCBI Taxonomy" id="72036"/>
    <lineage>
        <taxon>Eukaryota</taxon>
        <taxon>Metazoa</taxon>
        <taxon>Ecdysozoa</taxon>
        <taxon>Arthropoda</taxon>
        <taxon>Crustacea</taxon>
        <taxon>Multicrustacea</taxon>
        <taxon>Hexanauplia</taxon>
        <taxon>Copepoda</taxon>
        <taxon>Siphonostomatoida</taxon>
        <taxon>Caligidae</taxon>
        <taxon>Lepeophtheirus</taxon>
    </lineage>
</organism>
<feature type="non-terminal residue" evidence="2">
    <location>
        <position position="1"/>
    </location>
</feature>